<gene>
    <name evidence="1" type="ORF">R1flu_006294</name>
</gene>
<comment type="caution">
    <text evidence="1">The sequence shown here is derived from an EMBL/GenBank/DDBJ whole genome shotgun (WGS) entry which is preliminary data.</text>
</comment>
<dbReference type="EMBL" id="JBHFFA010000003">
    <property type="protein sequence ID" value="KAL2634815.1"/>
    <property type="molecule type" value="Genomic_DNA"/>
</dbReference>
<evidence type="ECO:0000313" key="1">
    <source>
        <dbReference type="EMBL" id="KAL2634815.1"/>
    </source>
</evidence>
<keyword evidence="2" id="KW-1185">Reference proteome</keyword>
<evidence type="ECO:0000313" key="2">
    <source>
        <dbReference type="Proteomes" id="UP001605036"/>
    </source>
</evidence>
<name>A0ABD1YVX3_9MARC</name>
<accession>A0ABD1YVX3</accession>
<sequence>MKEGEWLVNFNPIMEVLAHIRWYCLKLEDVRAAIVGVEAEELADLGFHTCFVWSFHASHSYDAELRTGSVKGHQIQLTSLLLAEVFGTEAGGKRIDHQVRSKKVSDWFANYDDTRRCYCVRKCGKAEWQPVFQVEVVMASHMMQSETCMISTTHA</sequence>
<proteinExistence type="predicted"/>
<reference evidence="1 2" key="1">
    <citation type="submission" date="2024-09" db="EMBL/GenBank/DDBJ databases">
        <title>Chromosome-scale assembly of Riccia fluitans.</title>
        <authorList>
            <person name="Paukszto L."/>
            <person name="Sawicki J."/>
            <person name="Karawczyk K."/>
            <person name="Piernik-Szablinska J."/>
            <person name="Szczecinska M."/>
            <person name="Mazdziarz M."/>
        </authorList>
    </citation>
    <scope>NUCLEOTIDE SEQUENCE [LARGE SCALE GENOMIC DNA]</scope>
    <source>
        <strain evidence="1">Rf_01</strain>
        <tissue evidence="1">Aerial parts of the thallus</tissue>
    </source>
</reference>
<dbReference type="Proteomes" id="UP001605036">
    <property type="component" value="Unassembled WGS sequence"/>
</dbReference>
<dbReference type="AlphaFoldDB" id="A0ABD1YVX3"/>
<protein>
    <submittedName>
        <fullName evidence="1">Uncharacterized protein</fullName>
    </submittedName>
</protein>
<organism evidence="1 2">
    <name type="scientific">Riccia fluitans</name>
    <dbReference type="NCBI Taxonomy" id="41844"/>
    <lineage>
        <taxon>Eukaryota</taxon>
        <taxon>Viridiplantae</taxon>
        <taxon>Streptophyta</taxon>
        <taxon>Embryophyta</taxon>
        <taxon>Marchantiophyta</taxon>
        <taxon>Marchantiopsida</taxon>
        <taxon>Marchantiidae</taxon>
        <taxon>Marchantiales</taxon>
        <taxon>Ricciaceae</taxon>
        <taxon>Riccia</taxon>
    </lineage>
</organism>